<keyword evidence="1" id="KW-0472">Membrane</keyword>
<dbReference type="VEuPathDB" id="VectorBase:HLOH_051117"/>
<dbReference type="SUPFAM" id="SSF55486">
    <property type="entry name" value="Metalloproteases ('zincins'), catalytic domain"/>
    <property type="match status" value="1"/>
</dbReference>
<proteinExistence type="predicted"/>
<feature type="transmembrane region" description="Helical" evidence="1">
    <location>
        <begin position="126"/>
        <end position="148"/>
    </location>
</feature>
<dbReference type="EMBL" id="JABSTR010000010">
    <property type="protein sequence ID" value="KAH9379976.1"/>
    <property type="molecule type" value="Genomic_DNA"/>
</dbReference>
<keyword evidence="3" id="KW-1185">Reference proteome</keyword>
<comment type="caution">
    <text evidence="2">The sequence shown here is derived from an EMBL/GenBank/DDBJ whole genome shotgun (WGS) entry which is preliminary data.</text>
</comment>
<reference evidence="2 3" key="1">
    <citation type="journal article" date="2020" name="Cell">
        <title>Large-Scale Comparative Analyses of Tick Genomes Elucidate Their Genetic Diversity and Vector Capacities.</title>
        <authorList>
            <consortium name="Tick Genome and Microbiome Consortium (TIGMIC)"/>
            <person name="Jia N."/>
            <person name="Wang J."/>
            <person name="Shi W."/>
            <person name="Du L."/>
            <person name="Sun Y."/>
            <person name="Zhan W."/>
            <person name="Jiang J.F."/>
            <person name="Wang Q."/>
            <person name="Zhang B."/>
            <person name="Ji P."/>
            <person name="Bell-Sakyi L."/>
            <person name="Cui X.M."/>
            <person name="Yuan T.T."/>
            <person name="Jiang B.G."/>
            <person name="Yang W.F."/>
            <person name="Lam T.T."/>
            <person name="Chang Q.C."/>
            <person name="Ding S.J."/>
            <person name="Wang X.J."/>
            <person name="Zhu J.G."/>
            <person name="Ruan X.D."/>
            <person name="Zhao L."/>
            <person name="Wei J.T."/>
            <person name="Ye R.Z."/>
            <person name="Que T.C."/>
            <person name="Du C.H."/>
            <person name="Zhou Y.H."/>
            <person name="Cheng J.X."/>
            <person name="Dai P.F."/>
            <person name="Guo W.B."/>
            <person name="Han X.H."/>
            <person name="Huang E.J."/>
            <person name="Li L.F."/>
            <person name="Wei W."/>
            <person name="Gao Y.C."/>
            <person name="Liu J.Z."/>
            <person name="Shao H.Z."/>
            <person name="Wang X."/>
            <person name="Wang C.C."/>
            <person name="Yang T.C."/>
            <person name="Huo Q.B."/>
            <person name="Li W."/>
            <person name="Chen H.Y."/>
            <person name="Chen S.E."/>
            <person name="Zhou L.G."/>
            <person name="Ni X.B."/>
            <person name="Tian J.H."/>
            <person name="Sheng Y."/>
            <person name="Liu T."/>
            <person name="Pan Y.S."/>
            <person name="Xia L.Y."/>
            <person name="Li J."/>
            <person name="Zhao F."/>
            <person name="Cao W.C."/>
        </authorList>
    </citation>
    <scope>NUCLEOTIDE SEQUENCE [LARGE SCALE GENOMIC DNA]</scope>
    <source>
        <strain evidence="2">HaeL-2018</strain>
    </source>
</reference>
<gene>
    <name evidence="2" type="ORF">HPB48_009870</name>
</gene>
<dbReference type="GO" id="GO:0004222">
    <property type="term" value="F:metalloendopeptidase activity"/>
    <property type="evidence" value="ECO:0007669"/>
    <property type="project" value="InterPro"/>
</dbReference>
<dbReference type="GO" id="GO:0016485">
    <property type="term" value="P:protein processing"/>
    <property type="evidence" value="ECO:0007669"/>
    <property type="project" value="TreeGrafter"/>
</dbReference>
<dbReference type="InterPro" id="IPR024079">
    <property type="entry name" value="MetalloPept_cat_dom_sf"/>
</dbReference>
<evidence type="ECO:0000313" key="3">
    <source>
        <dbReference type="Proteomes" id="UP000821853"/>
    </source>
</evidence>
<keyword evidence="1" id="KW-1133">Transmembrane helix</keyword>
<dbReference type="Proteomes" id="UP000821853">
    <property type="component" value="Chromosome 8"/>
</dbReference>
<sequence>MTHHKRSKAFRCERRRKASAAARVLSEAVPLPSLLARGNNFNLLSDRIAAVQLTTPSEHLAYRTPTKRGFQVAANQARIPREQRRAGTTNLCRLQLARFLMAMRNNNESQTNPAVPPQGLFRLRHLAFVACLGLVSAAVLIGVPVAVWKTMVHCEGASCLSVEDDLRNSQDPMVKPCDDFYRHVCGRWPEVERVYMTPTIKYDAVHDLAFLREAIFLAGQNRNRPLGAQNVMGDLMVTCHQQQPDEPQLQWFLSQLRLPWPARSATNELELLDMIAGASLKYNLPIMWIFAVGRHLRRPRENALYLMLDGAVEIWMRQMTDLARRRKLPLFLRRCAERVGGTGQSYDSMIRNVLTTHTDLQLSLSRSFGIVERPEYINFSDVTLRQAVNRYLPDESQQWPEDSVICLQRLMFRRFRARHLVDAQMGSAFKNYAGAYVVWYLAPYVSPYLTASLMEDLGHPQRLRDFVRARCSALILGVLPMPFFKAKTEGKLGDAAAIFATYYTLRSAIETTMAQHDRVAGQRLSAHADTLAMNFYNMSVSWLVLDRMYAGIPHVHDSDFFNMYQTVATYSLRQLKQSMRKPNNSYVHVPHLTTVGIYRAVAAREIRIPLVNVLWPKFHPRYPLAARMAGLGVEAARSLMGLFYYAFFYDADFRPGPRKSTDFSPSMYRALSELHEHLDAAVSRFGNASLTMEELQAAAIEALAVVLAHAASKALPEAHAMPVAVRAVEDSKRPNFFASLAPDELFFRLACFYHCSISPGLQERVLCNYAVPRLSGFASAFGCKPGDAMFVPPENYTWT</sequence>
<accession>A0A9J6GZ82</accession>
<evidence type="ECO:0000313" key="2">
    <source>
        <dbReference type="EMBL" id="KAH9379976.1"/>
    </source>
</evidence>
<dbReference type="GO" id="GO:0005886">
    <property type="term" value="C:plasma membrane"/>
    <property type="evidence" value="ECO:0007669"/>
    <property type="project" value="TreeGrafter"/>
</dbReference>
<dbReference type="OrthoDB" id="6496128at2759"/>
<name>A0A9J6GZ82_HAELO</name>
<dbReference type="PROSITE" id="PS51885">
    <property type="entry name" value="NEPRILYSIN"/>
    <property type="match status" value="1"/>
</dbReference>
<dbReference type="Gene3D" id="3.40.390.10">
    <property type="entry name" value="Collagenase (Catalytic Domain)"/>
    <property type="match status" value="2"/>
</dbReference>
<organism evidence="2 3">
    <name type="scientific">Haemaphysalis longicornis</name>
    <name type="common">Bush tick</name>
    <dbReference type="NCBI Taxonomy" id="44386"/>
    <lineage>
        <taxon>Eukaryota</taxon>
        <taxon>Metazoa</taxon>
        <taxon>Ecdysozoa</taxon>
        <taxon>Arthropoda</taxon>
        <taxon>Chelicerata</taxon>
        <taxon>Arachnida</taxon>
        <taxon>Acari</taxon>
        <taxon>Parasitiformes</taxon>
        <taxon>Ixodida</taxon>
        <taxon>Ixodoidea</taxon>
        <taxon>Ixodidae</taxon>
        <taxon>Haemaphysalinae</taxon>
        <taxon>Haemaphysalis</taxon>
    </lineage>
</organism>
<dbReference type="PANTHER" id="PTHR11733">
    <property type="entry name" value="ZINC METALLOPROTEASE FAMILY M13 NEPRILYSIN-RELATED"/>
    <property type="match status" value="1"/>
</dbReference>
<dbReference type="InterPro" id="IPR000718">
    <property type="entry name" value="Peptidase_M13"/>
</dbReference>
<keyword evidence="1" id="KW-0812">Transmembrane</keyword>
<dbReference type="AlphaFoldDB" id="A0A9J6GZ82"/>
<dbReference type="PANTHER" id="PTHR11733:SF241">
    <property type="entry name" value="GH26575P-RELATED"/>
    <property type="match status" value="1"/>
</dbReference>
<evidence type="ECO:0000256" key="1">
    <source>
        <dbReference type="SAM" id="Phobius"/>
    </source>
</evidence>
<protein>
    <submittedName>
        <fullName evidence="2">Uncharacterized protein</fullName>
    </submittedName>
</protein>